<dbReference type="Gene3D" id="1.20.120.1490">
    <property type="match status" value="1"/>
</dbReference>
<accession>A0A516GYC9</accession>
<dbReference type="Proteomes" id="UP000317496">
    <property type="component" value="Chromosome"/>
</dbReference>
<proteinExistence type="predicted"/>
<organism evidence="1 2">
    <name type="scientific">Ferrovibrio terrae</name>
    <dbReference type="NCBI Taxonomy" id="2594003"/>
    <lineage>
        <taxon>Bacteria</taxon>
        <taxon>Pseudomonadati</taxon>
        <taxon>Pseudomonadota</taxon>
        <taxon>Alphaproteobacteria</taxon>
        <taxon>Rhodospirillales</taxon>
        <taxon>Rhodospirillaceae</taxon>
        <taxon>Ferrovibrio</taxon>
    </lineage>
</organism>
<sequence length="206" mass="22393">MARDTEPYSASGFLQSLRRYAVTRRLLATLAFGLTLAAGFALGTIGRSPADTQAQAADTDIPTIPSTAAIFVAVNAQDTSDAERHLYPAPQTALQIADSLGLSEGQRAQLRQLQHDTDAEIAALGRRLVAEERRLARAFADNNIEATRVDALTARISALDGRIRALRLRSHLAARDALTPDQLLRFASLRGYDSAPDNEREDDLLR</sequence>
<evidence type="ECO:0000313" key="1">
    <source>
        <dbReference type="EMBL" id="QDO96541.1"/>
    </source>
</evidence>
<dbReference type="InterPro" id="IPR012899">
    <property type="entry name" value="LTXXQ"/>
</dbReference>
<dbReference type="Pfam" id="PF07813">
    <property type="entry name" value="LTXXQ"/>
    <property type="match status" value="1"/>
</dbReference>
<gene>
    <name evidence="1" type="ORF">FNB15_04290</name>
</gene>
<evidence type="ECO:0000313" key="2">
    <source>
        <dbReference type="Proteomes" id="UP000317496"/>
    </source>
</evidence>
<dbReference type="AlphaFoldDB" id="A0A516GYC9"/>
<protein>
    <submittedName>
        <fullName evidence="1">Periplasmic heavy metal sensor</fullName>
    </submittedName>
</protein>
<dbReference type="KEGG" id="fer:FNB15_04290"/>
<reference evidence="1 2" key="1">
    <citation type="submission" date="2019-07" db="EMBL/GenBank/DDBJ databases">
        <title>Genome sequencing for Ferrovibrio sp. K5.</title>
        <authorList>
            <person name="Park S.-J."/>
        </authorList>
    </citation>
    <scope>NUCLEOTIDE SEQUENCE [LARGE SCALE GENOMIC DNA]</scope>
    <source>
        <strain evidence="1 2">K5</strain>
    </source>
</reference>
<keyword evidence="2" id="KW-1185">Reference proteome</keyword>
<dbReference type="EMBL" id="CP041636">
    <property type="protein sequence ID" value="QDO96541.1"/>
    <property type="molecule type" value="Genomic_DNA"/>
</dbReference>
<name>A0A516GYC9_9PROT</name>